<reference evidence="1 2" key="1">
    <citation type="submission" date="2020-04" db="EMBL/GenBank/DDBJ databases">
        <title>Rhizobium bacterial biofertilizers improve the content of phenolic compounds of Lactuca sativa L. under non-saline and saline-stress conditions.</title>
        <authorList>
            <person name="Ayuso-Calles M."/>
            <person name="Garcia-Estevez I."/>
            <person name="Jimenez-Gomez A."/>
            <person name="Flores-Felix J.D."/>
            <person name="Escribano-Bailon M."/>
            <person name="Rivas R."/>
        </authorList>
    </citation>
    <scope>NUCLEOTIDE SEQUENCE [LARGE SCALE GENOMIC DNA]</scope>
    <source>
        <strain evidence="1 2">GPTR02</strain>
    </source>
</reference>
<protein>
    <submittedName>
        <fullName evidence="1">Uncharacterized protein</fullName>
    </submittedName>
</protein>
<sequence length="64" mass="7120">MSEFTVTIDLYPSNWQGNGERPIWHTLVEASSTDEAVEFGKRLRDANGHALPTGAKVTADPRFM</sequence>
<proteinExistence type="predicted"/>
<dbReference type="AlphaFoldDB" id="A0A7Y2RBR6"/>
<name>A0A7Y2RBR6_9HYPH</name>
<evidence type="ECO:0000313" key="2">
    <source>
        <dbReference type="Proteomes" id="UP000530654"/>
    </source>
</evidence>
<evidence type="ECO:0000313" key="1">
    <source>
        <dbReference type="EMBL" id="NNH67927.1"/>
    </source>
</evidence>
<gene>
    <name evidence="1" type="ORF">HLI17_32575</name>
</gene>
<dbReference type="EMBL" id="JABEQY010000050">
    <property type="protein sequence ID" value="NNH67927.1"/>
    <property type="molecule type" value="Genomic_DNA"/>
</dbReference>
<organism evidence="1 2">
    <name type="scientific">Rhizobium laguerreae</name>
    <dbReference type="NCBI Taxonomy" id="1076926"/>
    <lineage>
        <taxon>Bacteria</taxon>
        <taxon>Pseudomonadati</taxon>
        <taxon>Pseudomonadota</taxon>
        <taxon>Alphaproteobacteria</taxon>
        <taxon>Hyphomicrobiales</taxon>
        <taxon>Rhizobiaceae</taxon>
        <taxon>Rhizobium/Agrobacterium group</taxon>
        <taxon>Rhizobium</taxon>
    </lineage>
</organism>
<comment type="caution">
    <text evidence="1">The sequence shown here is derived from an EMBL/GenBank/DDBJ whole genome shotgun (WGS) entry which is preliminary data.</text>
</comment>
<dbReference type="Proteomes" id="UP000530654">
    <property type="component" value="Unassembled WGS sequence"/>
</dbReference>
<accession>A0A7Y2RBR6</accession>
<dbReference type="RefSeq" id="WP_170276968.1">
    <property type="nucleotide sequence ID" value="NZ_JABEQY010000050.1"/>
</dbReference>